<dbReference type="Proteomes" id="UP000886595">
    <property type="component" value="Unassembled WGS sequence"/>
</dbReference>
<organism evidence="4 5">
    <name type="scientific">Brassica carinata</name>
    <name type="common">Ethiopian mustard</name>
    <name type="synonym">Abyssinian cabbage</name>
    <dbReference type="NCBI Taxonomy" id="52824"/>
    <lineage>
        <taxon>Eukaryota</taxon>
        <taxon>Viridiplantae</taxon>
        <taxon>Streptophyta</taxon>
        <taxon>Embryophyta</taxon>
        <taxon>Tracheophyta</taxon>
        <taxon>Spermatophyta</taxon>
        <taxon>Magnoliopsida</taxon>
        <taxon>eudicotyledons</taxon>
        <taxon>Gunneridae</taxon>
        <taxon>Pentapetalae</taxon>
        <taxon>rosids</taxon>
        <taxon>malvids</taxon>
        <taxon>Brassicales</taxon>
        <taxon>Brassicaceae</taxon>
        <taxon>Brassiceae</taxon>
        <taxon>Brassica</taxon>
    </lineage>
</organism>
<dbReference type="Gene3D" id="1.25.40.10">
    <property type="entry name" value="Tetratricopeptide repeat domain"/>
    <property type="match status" value="1"/>
</dbReference>
<dbReference type="OrthoDB" id="66906at2759"/>
<evidence type="ECO:0000256" key="1">
    <source>
        <dbReference type="PROSITE-ProRule" id="PRU00339"/>
    </source>
</evidence>
<evidence type="ECO:0000256" key="3">
    <source>
        <dbReference type="SAM" id="SignalP"/>
    </source>
</evidence>
<evidence type="ECO:0000256" key="2">
    <source>
        <dbReference type="SAM" id="MobiDB-lite"/>
    </source>
</evidence>
<keyword evidence="5" id="KW-1185">Reference proteome</keyword>
<dbReference type="PROSITE" id="PS50005">
    <property type="entry name" value="TPR"/>
    <property type="match status" value="1"/>
</dbReference>
<name>A0A8X7WSQ5_BRACI</name>
<gene>
    <name evidence="4" type="ORF">Bca52824_006181</name>
</gene>
<reference evidence="4 5" key="1">
    <citation type="submission" date="2020-02" db="EMBL/GenBank/DDBJ databases">
        <authorList>
            <person name="Ma Q."/>
            <person name="Huang Y."/>
            <person name="Song X."/>
            <person name="Pei D."/>
        </authorList>
    </citation>
    <scope>NUCLEOTIDE SEQUENCE [LARGE SCALE GENOMIC DNA]</scope>
    <source>
        <strain evidence="4">Sxm20200214</strain>
        <tissue evidence="4">Leaf</tissue>
    </source>
</reference>
<feature type="repeat" description="TPR" evidence="1">
    <location>
        <begin position="24"/>
        <end position="57"/>
    </location>
</feature>
<evidence type="ECO:0000313" key="5">
    <source>
        <dbReference type="Proteomes" id="UP000886595"/>
    </source>
</evidence>
<proteinExistence type="predicted"/>
<dbReference type="AlphaFoldDB" id="A0A8X7WSQ5"/>
<keyword evidence="3" id="KW-0732">Signal</keyword>
<keyword evidence="1" id="KW-0802">TPR repeat</keyword>
<feature type="chain" id="PRO_5036455509" description="Tetratricopeptide repeat protein" evidence="3">
    <location>
        <begin position="16"/>
        <end position="141"/>
    </location>
</feature>
<feature type="signal peptide" evidence="3">
    <location>
        <begin position="1"/>
        <end position="15"/>
    </location>
</feature>
<dbReference type="InterPro" id="IPR011990">
    <property type="entry name" value="TPR-like_helical_dom_sf"/>
</dbReference>
<evidence type="ECO:0000313" key="4">
    <source>
        <dbReference type="EMBL" id="KAG2335001.1"/>
    </source>
</evidence>
<feature type="compositionally biased region" description="Basic and acidic residues" evidence="2">
    <location>
        <begin position="130"/>
        <end position="141"/>
    </location>
</feature>
<feature type="compositionally biased region" description="Basic and acidic residues" evidence="2">
    <location>
        <begin position="113"/>
        <end position="123"/>
    </location>
</feature>
<dbReference type="EMBL" id="JAAMPC010000001">
    <property type="protein sequence ID" value="KAG2335001.1"/>
    <property type="molecule type" value="Genomic_DNA"/>
</dbReference>
<dbReference type="SUPFAM" id="SSF48452">
    <property type="entry name" value="TPR-like"/>
    <property type="match status" value="1"/>
</dbReference>
<protein>
    <recommendedName>
        <fullName evidence="6">Tetratricopeptide repeat protein</fullName>
    </recommendedName>
</protein>
<evidence type="ECO:0008006" key="6">
    <source>
        <dbReference type="Google" id="ProtNLM"/>
    </source>
</evidence>
<dbReference type="InterPro" id="IPR019734">
    <property type="entry name" value="TPR_rpt"/>
</dbReference>
<sequence>MISVAILSLSFVVVGDKANSLNDIEALQSLMKIKLQSKNLDQSLEILNRLISLDPEEQEWRILKAQVQTYGGDFDSATKGFEEILARDPPSRGVPRTRDGLLRFGIKALGARGENRGSDREVQEGGQEEGFSRLHAFDRAD</sequence>
<comment type="caution">
    <text evidence="4">The sequence shown here is derived from an EMBL/GenBank/DDBJ whole genome shotgun (WGS) entry which is preliminary data.</text>
</comment>
<feature type="region of interest" description="Disordered" evidence="2">
    <location>
        <begin position="112"/>
        <end position="141"/>
    </location>
</feature>
<accession>A0A8X7WSQ5</accession>